<keyword evidence="7" id="KW-0560">Oxidoreductase</keyword>
<dbReference type="InterPro" id="IPR041854">
    <property type="entry name" value="BFD-like_2Fe2S-bd_dom_sf"/>
</dbReference>
<feature type="domain" description="BFD-like [2Fe-2S]-binding" evidence="11">
    <location>
        <begin position="479"/>
        <end position="521"/>
    </location>
</feature>
<dbReference type="Gene3D" id="3.50.50.60">
    <property type="entry name" value="FAD/NAD(P)-binding domain"/>
    <property type="match status" value="2"/>
</dbReference>
<dbReference type="SUPFAM" id="SSF51905">
    <property type="entry name" value="FAD/NAD(P)-binding domain"/>
    <property type="match status" value="2"/>
</dbReference>
<proteinExistence type="inferred from homology"/>
<dbReference type="AlphaFoldDB" id="A0A7M1SWX6"/>
<protein>
    <submittedName>
        <fullName evidence="13">NAD(P)/FAD-dependent oxidoreductase</fullName>
    </submittedName>
</protein>
<comment type="pathway">
    <text evidence="3">Nitrogen metabolism; nitrate reduction (assimilation).</text>
</comment>
<evidence type="ECO:0000256" key="6">
    <source>
        <dbReference type="ARBA" id="ARBA00022723"/>
    </source>
</evidence>
<sequence>MTAPTRIVVVGHGMVGARFVDDLLARAEPGTLEIEVLGGEEYEPYNRVLLSDVVAGRTDLNSLTLPVTASEHVTVTRGAVATAIDRAGQCVHTPLGHYYYDHLVLATGARARIPAVEGLDCGLPAGVHALRTLDDAREIIAATTNARHATVVGAGVLGLEAACGLVRRGLDVTVLHTGHGPMDRQLDQGASAVVTAELERLGAQVRTQARTTAVRTRGGRLTGVVATVGETEHVLATDLLVLACGTQPEARLAQEAGLPVGRGIRVGGDLASPADSRVHAIGDCAEPTEGATGLIAQGWDQARRLADRLAGVVAARANRATRVDRASPLLESRRPSMALRLALAAGTRPIASHEVDADSSSGAADLADPAAGLAGTDVVRLKAAGLDVVTMGRTATGGWARTVTLSDPSAGRHLTATVSDGLIVAATCVGAPDVGADLVAAYTRRLPVPSDPAHLLLRPLTQTPAPAADPSRMPAGTTVCTCNGVTKADITDSWERGARSTGEIARATRATTGCGGCTDAVCGLAQWLSQTERPAASHAGGVGGEETVTEAQRGQHTCEIAAS</sequence>
<keyword evidence="9" id="KW-0411">Iron-sulfur</keyword>
<dbReference type="InterPro" id="IPR023753">
    <property type="entry name" value="FAD/NAD-binding_dom"/>
</dbReference>
<dbReference type="RefSeq" id="WP_193498647.1">
    <property type="nucleotide sequence ID" value="NZ_CP063169.1"/>
</dbReference>
<evidence type="ECO:0000256" key="5">
    <source>
        <dbReference type="ARBA" id="ARBA00022617"/>
    </source>
</evidence>
<feature type="domain" description="FAD/NAD(P)-binding" evidence="12">
    <location>
        <begin position="6"/>
        <end position="289"/>
    </location>
</feature>
<dbReference type="PRINTS" id="PR00368">
    <property type="entry name" value="FADPNR"/>
</dbReference>
<evidence type="ECO:0000256" key="2">
    <source>
        <dbReference type="ARBA" id="ARBA00001966"/>
    </source>
</evidence>
<dbReference type="KEGG" id="halt:IM660_07085"/>
<keyword evidence="8" id="KW-0408">Iron</keyword>
<evidence type="ECO:0000256" key="4">
    <source>
        <dbReference type="ARBA" id="ARBA00010429"/>
    </source>
</evidence>
<dbReference type="PANTHER" id="PTHR43809:SF1">
    <property type="entry name" value="NITRITE REDUCTASE (NADH) LARGE SUBUNIT"/>
    <property type="match status" value="1"/>
</dbReference>
<reference evidence="13 14" key="1">
    <citation type="submission" date="2020-10" db="EMBL/GenBank/DDBJ databases">
        <title>Haloactinobacterium sp. RN3S43, a bacterium isolated from saline soil.</title>
        <authorList>
            <person name="Sun J.-Q."/>
        </authorList>
    </citation>
    <scope>NUCLEOTIDE SEQUENCE [LARGE SCALE GENOMIC DNA]</scope>
    <source>
        <strain evidence="13 14">RN3S43</strain>
    </source>
</reference>
<evidence type="ECO:0000259" key="12">
    <source>
        <dbReference type="Pfam" id="PF07992"/>
    </source>
</evidence>
<name>A0A7M1SWX6_9MICO</name>
<dbReference type="GO" id="GO:0016491">
    <property type="term" value="F:oxidoreductase activity"/>
    <property type="evidence" value="ECO:0007669"/>
    <property type="project" value="UniProtKB-KW"/>
</dbReference>
<keyword evidence="14" id="KW-1185">Reference proteome</keyword>
<organism evidence="13 14">
    <name type="scientific">Ruania alkalisoli</name>
    <dbReference type="NCBI Taxonomy" id="2779775"/>
    <lineage>
        <taxon>Bacteria</taxon>
        <taxon>Bacillati</taxon>
        <taxon>Actinomycetota</taxon>
        <taxon>Actinomycetes</taxon>
        <taxon>Micrococcales</taxon>
        <taxon>Ruaniaceae</taxon>
        <taxon>Ruania</taxon>
    </lineage>
</organism>
<dbReference type="Pfam" id="PF07992">
    <property type="entry name" value="Pyr_redox_2"/>
    <property type="match status" value="1"/>
</dbReference>
<dbReference type="InterPro" id="IPR007419">
    <property type="entry name" value="BFD-like_2Fe2S-bd_dom"/>
</dbReference>
<evidence type="ECO:0000313" key="13">
    <source>
        <dbReference type="EMBL" id="QOR72001.1"/>
    </source>
</evidence>
<evidence type="ECO:0000259" key="11">
    <source>
        <dbReference type="Pfam" id="PF04324"/>
    </source>
</evidence>
<comment type="similarity">
    <text evidence="4">Belongs to the nitrite and sulfite reductase 4Fe-4S domain family.</text>
</comment>
<gene>
    <name evidence="13" type="ORF">IM660_07085</name>
</gene>
<dbReference type="GO" id="GO:0051536">
    <property type="term" value="F:iron-sulfur cluster binding"/>
    <property type="evidence" value="ECO:0007669"/>
    <property type="project" value="UniProtKB-KW"/>
</dbReference>
<evidence type="ECO:0000256" key="9">
    <source>
        <dbReference type="ARBA" id="ARBA00023014"/>
    </source>
</evidence>
<dbReference type="PANTHER" id="PTHR43809">
    <property type="entry name" value="NITRITE REDUCTASE (NADH) LARGE SUBUNIT"/>
    <property type="match status" value="1"/>
</dbReference>
<dbReference type="InterPro" id="IPR052034">
    <property type="entry name" value="NasD-like"/>
</dbReference>
<evidence type="ECO:0000256" key="3">
    <source>
        <dbReference type="ARBA" id="ARBA00005096"/>
    </source>
</evidence>
<dbReference type="EMBL" id="CP063169">
    <property type="protein sequence ID" value="QOR72001.1"/>
    <property type="molecule type" value="Genomic_DNA"/>
</dbReference>
<evidence type="ECO:0000256" key="8">
    <source>
        <dbReference type="ARBA" id="ARBA00023004"/>
    </source>
</evidence>
<dbReference type="Pfam" id="PF04324">
    <property type="entry name" value="Fer2_BFD"/>
    <property type="match status" value="1"/>
</dbReference>
<feature type="region of interest" description="Disordered" evidence="10">
    <location>
        <begin position="535"/>
        <end position="563"/>
    </location>
</feature>
<comment type="cofactor">
    <cofactor evidence="1">
        <name>siroheme</name>
        <dbReference type="ChEBI" id="CHEBI:60052"/>
    </cofactor>
</comment>
<evidence type="ECO:0000256" key="7">
    <source>
        <dbReference type="ARBA" id="ARBA00023002"/>
    </source>
</evidence>
<keyword evidence="6" id="KW-0479">Metal-binding</keyword>
<evidence type="ECO:0000256" key="10">
    <source>
        <dbReference type="SAM" id="MobiDB-lite"/>
    </source>
</evidence>
<evidence type="ECO:0000313" key="14">
    <source>
        <dbReference type="Proteomes" id="UP000593758"/>
    </source>
</evidence>
<dbReference type="InterPro" id="IPR036188">
    <property type="entry name" value="FAD/NAD-bd_sf"/>
</dbReference>
<dbReference type="Proteomes" id="UP000593758">
    <property type="component" value="Chromosome"/>
</dbReference>
<keyword evidence="5" id="KW-0349">Heme</keyword>
<dbReference type="Gene3D" id="1.10.10.1100">
    <property type="entry name" value="BFD-like [2Fe-2S]-binding domain"/>
    <property type="match status" value="1"/>
</dbReference>
<dbReference type="GO" id="GO:0046872">
    <property type="term" value="F:metal ion binding"/>
    <property type="evidence" value="ECO:0007669"/>
    <property type="project" value="UniProtKB-KW"/>
</dbReference>
<comment type="cofactor">
    <cofactor evidence="2">
        <name>[4Fe-4S] cluster</name>
        <dbReference type="ChEBI" id="CHEBI:49883"/>
    </cofactor>
</comment>
<accession>A0A7M1SWX6</accession>
<evidence type="ECO:0000256" key="1">
    <source>
        <dbReference type="ARBA" id="ARBA00001929"/>
    </source>
</evidence>